<comment type="caution">
    <text evidence="2">The sequence shown here is derived from an EMBL/GenBank/DDBJ whole genome shotgun (WGS) entry which is preliminary data.</text>
</comment>
<evidence type="ECO:0000313" key="3">
    <source>
        <dbReference type="Proteomes" id="UP000483362"/>
    </source>
</evidence>
<dbReference type="PANTHER" id="PTHR37841">
    <property type="entry name" value="GLR2918 PROTEIN"/>
    <property type="match status" value="1"/>
</dbReference>
<feature type="signal peptide" evidence="1">
    <location>
        <begin position="1"/>
        <end position="19"/>
    </location>
</feature>
<dbReference type="Pfam" id="PF14903">
    <property type="entry name" value="WG_beta_rep"/>
    <property type="match status" value="6"/>
</dbReference>
<dbReference type="Proteomes" id="UP000483362">
    <property type="component" value="Unassembled WGS sequence"/>
</dbReference>
<protein>
    <submittedName>
        <fullName evidence="2">WG repeat-containing protein</fullName>
    </submittedName>
</protein>
<reference evidence="2 3" key="1">
    <citation type="submission" date="2019-08" db="EMBL/GenBank/DDBJ databases">
        <title>In-depth cultivation of the pig gut microbiome towards novel bacterial diversity and tailored functional studies.</title>
        <authorList>
            <person name="Wylensek D."/>
            <person name="Hitch T.C.A."/>
            <person name="Clavel T."/>
        </authorList>
    </citation>
    <scope>NUCLEOTIDE SEQUENCE [LARGE SCALE GENOMIC DNA]</scope>
    <source>
        <strain evidence="2 3">Oil-RF-744-WCA-WT-10</strain>
    </source>
</reference>
<dbReference type="SUPFAM" id="SSF69360">
    <property type="entry name" value="Cell wall binding repeat"/>
    <property type="match status" value="1"/>
</dbReference>
<organism evidence="2 3">
    <name type="scientific">Sodaliphilus pleomorphus</name>
    <dbReference type="NCBI Taxonomy" id="2606626"/>
    <lineage>
        <taxon>Bacteria</taxon>
        <taxon>Pseudomonadati</taxon>
        <taxon>Bacteroidota</taxon>
        <taxon>Bacteroidia</taxon>
        <taxon>Bacteroidales</taxon>
        <taxon>Muribaculaceae</taxon>
        <taxon>Sodaliphilus</taxon>
    </lineage>
</organism>
<sequence length="413" mass="45823">MKRFFVYTGILVLAAQAQAQVRITPEFKAAVAKYDIVQTFHNGYAAVCRDGKWGYIDSTGTEVIPCFIPRKYDVCTDRQDYGFYRDNGYVRDFADGMVAVAKEVSGAQQSYDRQLKWGYMDATGRQVVDYIYDEAADFSEGLAYVYNDTCCGFIDKTGAKVIDASRYAADGAIYSFHNGLACIMKGDDNGAKYGYIDRKGNEVVPCIYDEAHDFAQGLAAVAVYKEDDNDDMFPYVYSFIDTKGNKQFSLKQGLKPGQFHDGMAWVTADERQFGFIDTTGAETIARHYATDEVAMTRFVSDFSEGYVMVGQETGAAGDTATRVYRLLSKQQVLLPFAVDGNVHQGLALNDKDGKFGFVDPEGKQVIPCQFDYTQPCVTGELLNASYVFNQGVAAVRKGGKWGYVDLQGNTTFK</sequence>
<keyword evidence="1" id="KW-0732">Signal</keyword>
<evidence type="ECO:0000256" key="1">
    <source>
        <dbReference type="SAM" id="SignalP"/>
    </source>
</evidence>
<feature type="chain" id="PRO_5027099476" evidence="1">
    <location>
        <begin position="20"/>
        <end position="413"/>
    </location>
</feature>
<keyword evidence="3" id="KW-1185">Reference proteome</keyword>
<accession>A0A6L5XEP4</accession>
<dbReference type="AlphaFoldDB" id="A0A6L5XEP4"/>
<proteinExistence type="predicted"/>
<dbReference type="RefSeq" id="WP_154328507.1">
    <property type="nucleotide sequence ID" value="NZ_CP045696.1"/>
</dbReference>
<dbReference type="InterPro" id="IPR032774">
    <property type="entry name" value="WG_beta_rep"/>
</dbReference>
<evidence type="ECO:0000313" key="2">
    <source>
        <dbReference type="EMBL" id="MSS18003.1"/>
    </source>
</evidence>
<dbReference type="EMBL" id="VULT01000014">
    <property type="protein sequence ID" value="MSS18003.1"/>
    <property type="molecule type" value="Genomic_DNA"/>
</dbReference>
<name>A0A6L5XEP4_9BACT</name>
<gene>
    <name evidence="2" type="ORF">FYJ29_09575</name>
</gene>
<dbReference type="PANTHER" id="PTHR37841:SF1">
    <property type="entry name" value="DUF3298 DOMAIN-CONTAINING PROTEIN"/>
    <property type="match status" value="1"/>
</dbReference>